<name>A0A432WQC2_9GAMM</name>
<dbReference type="Pfam" id="PF09335">
    <property type="entry name" value="VTT_dom"/>
    <property type="match status" value="1"/>
</dbReference>
<feature type="transmembrane region" description="Helical" evidence="6">
    <location>
        <begin position="67"/>
        <end position="93"/>
    </location>
</feature>
<feature type="transmembrane region" description="Helical" evidence="6">
    <location>
        <begin position="21"/>
        <end position="42"/>
    </location>
</feature>
<keyword evidence="3 6" id="KW-0812">Transmembrane</keyword>
<comment type="similarity">
    <text evidence="6">Belongs to the TVP38/TMEM64 family.</text>
</comment>
<dbReference type="Proteomes" id="UP000286934">
    <property type="component" value="Unassembled WGS sequence"/>
</dbReference>
<evidence type="ECO:0000256" key="4">
    <source>
        <dbReference type="ARBA" id="ARBA00022989"/>
    </source>
</evidence>
<reference evidence="9" key="1">
    <citation type="journal article" date="2018" name="Front. Microbiol.">
        <title>Genome-Based Analysis Reveals the Taxonomy and Diversity of the Family Idiomarinaceae.</title>
        <authorList>
            <person name="Liu Y."/>
            <person name="Lai Q."/>
            <person name="Shao Z."/>
        </authorList>
    </citation>
    <scope>NUCLEOTIDE SEQUENCE [LARGE SCALE GENOMIC DNA]</scope>
    <source>
        <strain evidence="9">AIS</strain>
    </source>
</reference>
<dbReference type="InterPro" id="IPR015414">
    <property type="entry name" value="TMEM64"/>
</dbReference>
<dbReference type="EMBL" id="PIPP01000005">
    <property type="protein sequence ID" value="RUO35970.1"/>
    <property type="molecule type" value="Genomic_DNA"/>
</dbReference>
<evidence type="ECO:0000256" key="2">
    <source>
        <dbReference type="ARBA" id="ARBA00022475"/>
    </source>
</evidence>
<evidence type="ECO:0000256" key="3">
    <source>
        <dbReference type="ARBA" id="ARBA00022692"/>
    </source>
</evidence>
<evidence type="ECO:0000256" key="5">
    <source>
        <dbReference type="ARBA" id="ARBA00023136"/>
    </source>
</evidence>
<keyword evidence="9" id="KW-1185">Reference proteome</keyword>
<protein>
    <recommendedName>
        <fullName evidence="6">TVP38/TMEM64 family membrane protein</fullName>
    </recommendedName>
</protein>
<evidence type="ECO:0000256" key="6">
    <source>
        <dbReference type="RuleBase" id="RU366058"/>
    </source>
</evidence>
<evidence type="ECO:0000256" key="1">
    <source>
        <dbReference type="ARBA" id="ARBA00004651"/>
    </source>
</evidence>
<evidence type="ECO:0000313" key="8">
    <source>
        <dbReference type="EMBL" id="RUO35970.1"/>
    </source>
</evidence>
<dbReference type="GO" id="GO:0005886">
    <property type="term" value="C:plasma membrane"/>
    <property type="evidence" value="ECO:0007669"/>
    <property type="project" value="UniProtKB-SubCell"/>
</dbReference>
<evidence type="ECO:0000313" key="9">
    <source>
        <dbReference type="Proteomes" id="UP000286934"/>
    </source>
</evidence>
<evidence type="ECO:0000259" key="7">
    <source>
        <dbReference type="Pfam" id="PF09335"/>
    </source>
</evidence>
<feature type="transmembrane region" description="Helical" evidence="6">
    <location>
        <begin position="181"/>
        <end position="200"/>
    </location>
</feature>
<keyword evidence="4 6" id="KW-1133">Transmembrane helix</keyword>
<gene>
    <name evidence="8" type="ORF">CWE13_10535</name>
</gene>
<proteinExistence type="inferred from homology"/>
<feature type="domain" description="VTT" evidence="7">
    <location>
        <begin position="85"/>
        <end position="201"/>
    </location>
</feature>
<feature type="transmembrane region" description="Helical" evidence="6">
    <location>
        <begin position="215"/>
        <end position="232"/>
    </location>
</feature>
<feature type="transmembrane region" description="Helical" evidence="6">
    <location>
        <begin position="150"/>
        <end position="169"/>
    </location>
</feature>
<dbReference type="PANTHER" id="PTHR12677">
    <property type="entry name" value="GOLGI APPARATUS MEMBRANE PROTEIN TVP38-RELATED"/>
    <property type="match status" value="1"/>
</dbReference>
<dbReference type="InterPro" id="IPR032816">
    <property type="entry name" value="VTT_dom"/>
</dbReference>
<dbReference type="PANTHER" id="PTHR12677:SF59">
    <property type="entry name" value="GOLGI APPARATUS MEMBRANE PROTEIN TVP38-RELATED"/>
    <property type="match status" value="1"/>
</dbReference>
<sequence length="248" mass="27765">MAEDKYKARNYMKRKRNTKRALWMFIGFLSVLIILALIWRFAWNSDLLSVEQAQSALSTASSWHGKFWLWPLITAVFVVLLLLMFPLTILVVLTGFLYGPWWGFCYATLGTLASSVVSYEVGRFSGQRVLLRFGGKRLRNASRFMGDRGIRTMILINLLPLAPFTLTNIMAGASHIRFRPYLIGSAIGIIPGLALVNFAGSELNNVIQGADKENIAFSIGILIAIALLLIFGPRWLKRKVQPADTGKP</sequence>
<comment type="caution">
    <text evidence="8">The sequence shown here is derived from an EMBL/GenBank/DDBJ whole genome shotgun (WGS) entry which is preliminary data.</text>
</comment>
<organism evidence="8 9">
    <name type="scientific">Aliidiomarina shirensis</name>
    <dbReference type="NCBI Taxonomy" id="1048642"/>
    <lineage>
        <taxon>Bacteria</taxon>
        <taxon>Pseudomonadati</taxon>
        <taxon>Pseudomonadota</taxon>
        <taxon>Gammaproteobacteria</taxon>
        <taxon>Alteromonadales</taxon>
        <taxon>Idiomarinaceae</taxon>
        <taxon>Aliidiomarina</taxon>
    </lineage>
</organism>
<keyword evidence="5 6" id="KW-0472">Membrane</keyword>
<dbReference type="AlphaFoldDB" id="A0A432WQC2"/>
<comment type="subcellular location">
    <subcellularLocation>
        <location evidence="1 6">Cell membrane</location>
        <topology evidence="1 6">Multi-pass membrane protein</topology>
    </subcellularLocation>
</comment>
<keyword evidence="2 6" id="KW-1003">Cell membrane</keyword>
<feature type="transmembrane region" description="Helical" evidence="6">
    <location>
        <begin position="100"/>
        <end position="119"/>
    </location>
</feature>
<accession>A0A432WQC2</accession>